<organism evidence="3 4">
    <name type="scientific">Tothia fuscella</name>
    <dbReference type="NCBI Taxonomy" id="1048955"/>
    <lineage>
        <taxon>Eukaryota</taxon>
        <taxon>Fungi</taxon>
        <taxon>Dikarya</taxon>
        <taxon>Ascomycota</taxon>
        <taxon>Pezizomycotina</taxon>
        <taxon>Dothideomycetes</taxon>
        <taxon>Pleosporomycetidae</taxon>
        <taxon>Venturiales</taxon>
        <taxon>Cylindrosympodiaceae</taxon>
        <taxon>Tothia</taxon>
    </lineage>
</organism>
<reference evidence="3" key="1">
    <citation type="journal article" date="2020" name="Stud. Mycol.">
        <title>101 Dothideomycetes genomes: a test case for predicting lifestyles and emergence of pathogens.</title>
        <authorList>
            <person name="Haridas S."/>
            <person name="Albert R."/>
            <person name="Binder M."/>
            <person name="Bloem J."/>
            <person name="Labutti K."/>
            <person name="Salamov A."/>
            <person name="Andreopoulos B."/>
            <person name="Baker S."/>
            <person name="Barry K."/>
            <person name="Bills G."/>
            <person name="Bluhm B."/>
            <person name="Cannon C."/>
            <person name="Castanera R."/>
            <person name="Culley D."/>
            <person name="Daum C."/>
            <person name="Ezra D."/>
            <person name="Gonzalez J."/>
            <person name="Henrissat B."/>
            <person name="Kuo A."/>
            <person name="Liang C."/>
            <person name="Lipzen A."/>
            <person name="Lutzoni F."/>
            <person name="Magnuson J."/>
            <person name="Mondo S."/>
            <person name="Nolan M."/>
            <person name="Ohm R."/>
            <person name="Pangilinan J."/>
            <person name="Park H.-J."/>
            <person name="Ramirez L."/>
            <person name="Alfaro M."/>
            <person name="Sun H."/>
            <person name="Tritt A."/>
            <person name="Yoshinaga Y."/>
            <person name="Zwiers L.-H."/>
            <person name="Turgeon B."/>
            <person name="Goodwin S."/>
            <person name="Spatafora J."/>
            <person name="Crous P."/>
            <person name="Grigoriev I."/>
        </authorList>
    </citation>
    <scope>NUCLEOTIDE SEQUENCE</scope>
    <source>
        <strain evidence="3">CBS 130266</strain>
    </source>
</reference>
<evidence type="ECO:0000256" key="2">
    <source>
        <dbReference type="SAM" id="Phobius"/>
    </source>
</evidence>
<evidence type="ECO:0000313" key="4">
    <source>
        <dbReference type="Proteomes" id="UP000800235"/>
    </source>
</evidence>
<sequence>MTNYYTAIFPAPLTTGGSLILGGEYFMEVELNQTSSIGGDVNISGPLYKYVSPFPPSPVKKTYLLFFRVSMPSLKSVGGTFDAQGVFKKDYTCENHRVVPSAITNGSSINVPSNKDNNSLSKGSIVVVVVAGVALGAAIVGFASFIFLRKIKKRREEMEEVKYDAIEANEIDGKQIPPNEMATGLERHELPEQHGLNETVEEERQELQG</sequence>
<keyword evidence="2" id="KW-0812">Transmembrane</keyword>
<keyword evidence="2" id="KW-1133">Transmembrane helix</keyword>
<gene>
    <name evidence="3" type="ORF">EJ08DRAFT_691380</name>
</gene>
<protein>
    <submittedName>
        <fullName evidence="3">Uncharacterized protein</fullName>
    </submittedName>
</protein>
<accession>A0A9P4U5G4</accession>
<keyword evidence="2" id="KW-0472">Membrane</keyword>
<evidence type="ECO:0000256" key="1">
    <source>
        <dbReference type="SAM" id="MobiDB-lite"/>
    </source>
</evidence>
<dbReference type="AlphaFoldDB" id="A0A9P4U5G4"/>
<proteinExistence type="predicted"/>
<feature type="compositionally biased region" description="Acidic residues" evidence="1">
    <location>
        <begin position="199"/>
        <end position="209"/>
    </location>
</feature>
<feature type="region of interest" description="Disordered" evidence="1">
    <location>
        <begin position="174"/>
        <end position="209"/>
    </location>
</feature>
<dbReference type="Proteomes" id="UP000800235">
    <property type="component" value="Unassembled WGS sequence"/>
</dbReference>
<comment type="caution">
    <text evidence="3">The sequence shown here is derived from an EMBL/GenBank/DDBJ whole genome shotgun (WGS) entry which is preliminary data.</text>
</comment>
<keyword evidence="4" id="KW-1185">Reference proteome</keyword>
<feature type="transmembrane region" description="Helical" evidence="2">
    <location>
        <begin position="125"/>
        <end position="148"/>
    </location>
</feature>
<name>A0A9P4U5G4_9PEZI</name>
<evidence type="ECO:0000313" key="3">
    <source>
        <dbReference type="EMBL" id="KAF2437078.1"/>
    </source>
</evidence>
<dbReference type="EMBL" id="MU007009">
    <property type="protein sequence ID" value="KAF2437078.1"/>
    <property type="molecule type" value="Genomic_DNA"/>
</dbReference>